<comment type="subcellular location">
    <subcellularLocation>
        <location evidence="2">Membrane</location>
        <topology evidence="2">Single-pass membrane protein</topology>
    </subcellularLocation>
</comment>
<dbReference type="CDD" id="cd11065">
    <property type="entry name" value="CYP64-like"/>
    <property type="match status" value="1"/>
</dbReference>
<dbReference type="AlphaFoldDB" id="A0A1B7N9F1"/>
<name>A0A1B7N9F1_9AGAM</name>
<evidence type="ECO:0000256" key="7">
    <source>
        <dbReference type="ARBA" id="ARBA00022723"/>
    </source>
</evidence>
<dbReference type="InterPro" id="IPR001128">
    <property type="entry name" value="Cyt_P450"/>
</dbReference>
<comment type="pathway">
    <text evidence="3">Secondary metabolite biosynthesis.</text>
</comment>
<evidence type="ECO:0000256" key="12">
    <source>
        <dbReference type="ARBA" id="ARBA00023136"/>
    </source>
</evidence>
<comment type="cofactor">
    <cofactor evidence="1 13">
        <name>heme</name>
        <dbReference type="ChEBI" id="CHEBI:30413"/>
    </cofactor>
</comment>
<evidence type="ECO:0000256" key="13">
    <source>
        <dbReference type="PIRSR" id="PIRSR602401-1"/>
    </source>
</evidence>
<evidence type="ECO:0000256" key="14">
    <source>
        <dbReference type="RuleBase" id="RU000461"/>
    </source>
</evidence>
<evidence type="ECO:0000256" key="5">
    <source>
        <dbReference type="ARBA" id="ARBA00022617"/>
    </source>
</evidence>
<keyword evidence="6" id="KW-0812">Transmembrane</keyword>
<dbReference type="InterPro" id="IPR017972">
    <property type="entry name" value="Cyt_P450_CS"/>
</dbReference>
<dbReference type="InterPro" id="IPR002401">
    <property type="entry name" value="Cyt_P450_E_grp-I"/>
</dbReference>
<gene>
    <name evidence="15" type="ORF">K503DRAFT_854612</name>
</gene>
<keyword evidence="9 14" id="KW-0560">Oxidoreductase</keyword>
<keyword evidence="10 13" id="KW-0408">Iron</keyword>
<evidence type="ECO:0000256" key="11">
    <source>
        <dbReference type="ARBA" id="ARBA00023033"/>
    </source>
</evidence>
<dbReference type="GO" id="GO:0016705">
    <property type="term" value="F:oxidoreductase activity, acting on paired donors, with incorporation or reduction of molecular oxygen"/>
    <property type="evidence" value="ECO:0007669"/>
    <property type="project" value="InterPro"/>
</dbReference>
<dbReference type="GO" id="GO:0005506">
    <property type="term" value="F:iron ion binding"/>
    <property type="evidence" value="ECO:0007669"/>
    <property type="project" value="InterPro"/>
</dbReference>
<dbReference type="GO" id="GO:0020037">
    <property type="term" value="F:heme binding"/>
    <property type="evidence" value="ECO:0007669"/>
    <property type="project" value="InterPro"/>
</dbReference>
<dbReference type="GO" id="GO:0004497">
    <property type="term" value="F:monooxygenase activity"/>
    <property type="evidence" value="ECO:0007669"/>
    <property type="project" value="UniProtKB-KW"/>
</dbReference>
<keyword evidence="12" id="KW-0472">Membrane</keyword>
<dbReference type="Proteomes" id="UP000092154">
    <property type="component" value="Unassembled WGS sequence"/>
</dbReference>
<dbReference type="Gene3D" id="1.10.630.10">
    <property type="entry name" value="Cytochrome P450"/>
    <property type="match status" value="1"/>
</dbReference>
<dbReference type="STRING" id="1314800.A0A1B7N9F1"/>
<accession>A0A1B7N9F1</accession>
<dbReference type="PANTHER" id="PTHR46300">
    <property type="entry name" value="P450, PUTATIVE (EUROFUNG)-RELATED-RELATED"/>
    <property type="match status" value="1"/>
</dbReference>
<evidence type="ECO:0000256" key="4">
    <source>
        <dbReference type="ARBA" id="ARBA00010617"/>
    </source>
</evidence>
<evidence type="ECO:0000256" key="6">
    <source>
        <dbReference type="ARBA" id="ARBA00022692"/>
    </source>
</evidence>
<evidence type="ECO:0000256" key="8">
    <source>
        <dbReference type="ARBA" id="ARBA00022989"/>
    </source>
</evidence>
<dbReference type="InterPro" id="IPR050364">
    <property type="entry name" value="Cytochrome_P450_fung"/>
</dbReference>
<protein>
    <submittedName>
        <fullName evidence="15">Cytochrome P450</fullName>
    </submittedName>
</protein>
<feature type="binding site" description="axial binding residue" evidence="13">
    <location>
        <position position="453"/>
    </location>
    <ligand>
        <name>heme</name>
        <dbReference type="ChEBI" id="CHEBI:30413"/>
    </ligand>
    <ligandPart>
        <name>Fe</name>
        <dbReference type="ChEBI" id="CHEBI:18248"/>
    </ligandPart>
</feature>
<dbReference type="GO" id="GO:0016020">
    <property type="term" value="C:membrane"/>
    <property type="evidence" value="ECO:0007669"/>
    <property type="project" value="UniProtKB-SubCell"/>
</dbReference>
<keyword evidence="5 13" id="KW-0349">Heme</keyword>
<reference evidence="15 16" key="1">
    <citation type="submission" date="2016-06" db="EMBL/GenBank/DDBJ databases">
        <title>Comparative genomics of the ectomycorrhizal sister species Rhizopogon vinicolor and Rhizopogon vesiculosus (Basidiomycota: Boletales) reveals a divergence of the mating type B locus.</title>
        <authorList>
            <consortium name="DOE Joint Genome Institute"/>
            <person name="Mujic A.B."/>
            <person name="Kuo A."/>
            <person name="Tritt A."/>
            <person name="Lipzen A."/>
            <person name="Chen C."/>
            <person name="Johnson J."/>
            <person name="Sharma A."/>
            <person name="Barry K."/>
            <person name="Grigoriev I.V."/>
            <person name="Spatafora J.W."/>
        </authorList>
    </citation>
    <scope>NUCLEOTIDE SEQUENCE [LARGE SCALE GENOMIC DNA]</scope>
    <source>
        <strain evidence="15 16">AM-OR11-026</strain>
    </source>
</reference>
<dbReference type="Pfam" id="PF00067">
    <property type="entry name" value="p450"/>
    <property type="match status" value="1"/>
</dbReference>
<dbReference type="OrthoDB" id="2789670at2759"/>
<keyword evidence="8" id="KW-1133">Transmembrane helix</keyword>
<dbReference type="InterPro" id="IPR036396">
    <property type="entry name" value="Cyt_P450_sf"/>
</dbReference>
<evidence type="ECO:0000313" key="16">
    <source>
        <dbReference type="Proteomes" id="UP000092154"/>
    </source>
</evidence>
<dbReference type="PRINTS" id="PR00463">
    <property type="entry name" value="EP450I"/>
</dbReference>
<dbReference type="PRINTS" id="PR00385">
    <property type="entry name" value="P450"/>
</dbReference>
<evidence type="ECO:0000313" key="15">
    <source>
        <dbReference type="EMBL" id="OAX41483.1"/>
    </source>
</evidence>
<dbReference type="EMBL" id="KV448179">
    <property type="protein sequence ID" value="OAX41483.1"/>
    <property type="molecule type" value="Genomic_DNA"/>
</dbReference>
<comment type="similarity">
    <text evidence="4 14">Belongs to the cytochrome P450 family.</text>
</comment>
<dbReference type="PROSITE" id="PS00086">
    <property type="entry name" value="CYTOCHROME_P450"/>
    <property type="match status" value="1"/>
</dbReference>
<dbReference type="SUPFAM" id="SSF48264">
    <property type="entry name" value="Cytochrome P450"/>
    <property type="match status" value="1"/>
</dbReference>
<dbReference type="PANTHER" id="PTHR46300:SF2">
    <property type="entry name" value="CYTOCHROME P450 MONOOXYGENASE ALNH-RELATED"/>
    <property type="match status" value="1"/>
</dbReference>
<keyword evidence="11 14" id="KW-0503">Monooxygenase</keyword>
<keyword evidence="16" id="KW-1185">Reference proteome</keyword>
<evidence type="ECO:0000256" key="1">
    <source>
        <dbReference type="ARBA" id="ARBA00001971"/>
    </source>
</evidence>
<organism evidence="15 16">
    <name type="scientific">Rhizopogon vinicolor AM-OR11-026</name>
    <dbReference type="NCBI Taxonomy" id="1314800"/>
    <lineage>
        <taxon>Eukaryota</taxon>
        <taxon>Fungi</taxon>
        <taxon>Dikarya</taxon>
        <taxon>Basidiomycota</taxon>
        <taxon>Agaricomycotina</taxon>
        <taxon>Agaricomycetes</taxon>
        <taxon>Agaricomycetidae</taxon>
        <taxon>Boletales</taxon>
        <taxon>Suillineae</taxon>
        <taxon>Rhizopogonaceae</taxon>
        <taxon>Rhizopogon</taxon>
    </lineage>
</organism>
<evidence type="ECO:0000256" key="9">
    <source>
        <dbReference type="ARBA" id="ARBA00023002"/>
    </source>
</evidence>
<proteinExistence type="inferred from homology"/>
<evidence type="ECO:0000256" key="2">
    <source>
        <dbReference type="ARBA" id="ARBA00004167"/>
    </source>
</evidence>
<evidence type="ECO:0000256" key="3">
    <source>
        <dbReference type="ARBA" id="ARBA00005179"/>
    </source>
</evidence>
<dbReference type="InParanoid" id="A0A1B7N9F1"/>
<keyword evidence="7 13" id="KW-0479">Metal-binding</keyword>
<sequence length="517" mass="58694">MRTSPKHVPSHSTIMSSDWRDICISALICATLLAAIRHEIKKRKAVLLPPGPPPIPIIGNVRGIDVNAPWLTYTEWGRRYGDIVYSHFFNQEIIIINSEKVATELLEKRSQNYSDRPKIPTNALFGLDFNTIFMGYGARWRHQRRIFHQAFRAEAALSYRPIQQRKIQQLLHNLLHTPHEFLNHLHIYSSSVIMSVTYDYDTEPHDDPLVEVVGKTLELALQELRPEMAAVLTAFPFLLRLPAWIPGMSIKKKAAQSREWVRNWMEDPYQNVLKRMANGTARSCMVSDALRRIEREDLSVESQTIKESAATAVGAASETTTSILQVFVLAMVLFPEVQAKAHTLIDAVVDESMLPTFDDRPTLQYIDAILRETLRWHPILPLSTPHASVNSDVYDGYYIPKGATIMPNVWAMSQNEEKYPNPSQFLPERFLDDDGNLNEDTVGIAFGFGRRICVGRHVADASLWIAMSCMLARFTFSKVMDSNGDVIDFEPRWSSGIAVHPLPFPCTITPRLCNVDI</sequence>
<evidence type="ECO:0000256" key="10">
    <source>
        <dbReference type="ARBA" id="ARBA00023004"/>
    </source>
</evidence>